<sequence>MVWYADTMHEAEDKLLAFKSGKIFAFHSLINACRLLTNNLEELVVFENLAPWLFEFKYLPAAENTTINVSSVLKDLENNSLTDNSIEELVNFVNIVGDFMYQDCANSYLKRYTGDKLIRKVWEYFYEIIFWPRFNDAERFAKWKHPALVINREKLLVKVTEMITAFEANMNLMEE</sequence>
<gene>
    <name evidence="1" type="ORF">Hsw_1684</name>
</gene>
<protein>
    <submittedName>
        <fullName evidence="1">Uncharacterized protein</fullName>
    </submittedName>
</protein>
<organism evidence="1 2">
    <name type="scientific">Hymenobacter swuensis DY53</name>
    <dbReference type="NCBI Taxonomy" id="1227739"/>
    <lineage>
        <taxon>Bacteria</taxon>
        <taxon>Pseudomonadati</taxon>
        <taxon>Bacteroidota</taxon>
        <taxon>Cytophagia</taxon>
        <taxon>Cytophagales</taxon>
        <taxon>Hymenobacteraceae</taxon>
        <taxon>Hymenobacter</taxon>
    </lineage>
</organism>
<reference evidence="1 2" key="1">
    <citation type="submission" date="2014-01" db="EMBL/GenBank/DDBJ databases">
        <title>Complete genome sequence of ionizing-radiation resistance bacterium Hymenobacter swuensis DY53.</title>
        <authorList>
            <person name="Jung J.-H."/>
            <person name="Jeong S.-W."/>
            <person name="Joe M.-H."/>
            <person name="Cho y.-j."/>
            <person name="Kim M.-K."/>
            <person name="Lim S.-Y."/>
        </authorList>
    </citation>
    <scope>NUCLEOTIDE SEQUENCE [LARGE SCALE GENOMIC DNA]</scope>
    <source>
        <strain evidence="1 2">DY53</strain>
    </source>
</reference>
<dbReference type="EMBL" id="CP007145">
    <property type="protein sequence ID" value="AHJ97279.1"/>
    <property type="molecule type" value="Genomic_DNA"/>
</dbReference>
<dbReference type="eggNOG" id="ENOG50337NQ">
    <property type="taxonomic scope" value="Bacteria"/>
</dbReference>
<dbReference type="AlphaFoldDB" id="W8EVN0"/>
<evidence type="ECO:0000313" key="2">
    <source>
        <dbReference type="Proteomes" id="UP000019423"/>
    </source>
</evidence>
<dbReference type="KEGG" id="hsw:Hsw_1684"/>
<dbReference type="Proteomes" id="UP000019423">
    <property type="component" value="Chromosome"/>
</dbReference>
<proteinExistence type="predicted"/>
<name>W8EVN0_9BACT</name>
<dbReference type="HOGENOM" id="CLU_1336253_0_0_10"/>
<keyword evidence="2" id="KW-1185">Reference proteome</keyword>
<evidence type="ECO:0000313" key="1">
    <source>
        <dbReference type="EMBL" id="AHJ97279.1"/>
    </source>
</evidence>
<accession>W8EVN0</accession>